<dbReference type="PANTHER" id="PTHR11593">
    <property type="entry name" value="60S RIBOSOMAL PROTEIN L17"/>
    <property type="match status" value="1"/>
</dbReference>
<evidence type="ECO:0000313" key="2">
    <source>
        <dbReference type="Proteomes" id="UP000551758"/>
    </source>
</evidence>
<proteinExistence type="predicted"/>
<name>A0A7J7EBF6_DICBM</name>
<dbReference type="GO" id="GO:0002181">
    <property type="term" value="P:cytoplasmic translation"/>
    <property type="evidence" value="ECO:0007669"/>
    <property type="project" value="TreeGrafter"/>
</dbReference>
<evidence type="ECO:0008006" key="3">
    <source>
        <dbReference type="Google" id="ProtNLM"/>
    </source>
</evidence>
<dbReference type="Proteomes" id="UP000551758">
    <property type="component" value="Unassembled WGS sequence"/>
</dbReference>
<keyword evidence="2" id="KW-1185">Reference proteome</keyword>
<dbReference type="Gene3D" id="3.90.470.10">
    <property type="entry name" value="Ribosomal protein L22/L17"/>
    <property type="match status" value="1"/>
</dbReference>
<dbReference type="GO" id="GO:0022625">
    <property type="term" value="C:cytosolic large ribosomal subunit"/>
    <property type="evidence" value="ECO:0007669"/>
    <property type="project" value="TreeGrafter"/>
</dbReference>
<protein>
    <recommendedName>
        <fullName evidence="3">60S ribosomal protein L17</fullName>
    </recommendedName>
</protein>
<dbReference type="GO" id="GO:0003735">
    <property type="term" value="F:structural constituent of ribosome"/>
    <property type="evidence" value="ECO:0007669"/>
    <property type="project" value="InterPro"/>
</dbReference>
<comment type="caution">
    <text evidence="1">The sequence shown here is derived from an EMBL/GenBank/DDBJ whole genome shotgun (WGS) entry which is preliminary data.</text>
</comment>
<dbReference type="InterPro" id="IPR005721">
    <property type="entry name" value="Ribosomal_uL22_euk/arc"/>
</dbReference>
<sequence>MAPGHLTQKTPQTHANQEGQIFVFTLITPVKLPWPSRMCISEKPSESEGCHFTEAMCAVPLLQGGAGRGALGKPRGWTQGRWPRKSAEFLLLMLKNEESNAELKGLDVDSLVIEHTLPLGCAAEFNGASGLIHPCESAPATLRCSSLKRRRSLLNQRGGCTEEKDILEHTKTYGHQ</sequence>
<reference evidence="1 2" key="1">
    <citation type="journal article" date="2020" name="Mol. Biol. Evol.">
        <title>Interspecific Gene Flow and the Evolution of Specialization in Black and White Rhinoceros.</title>
        <authorList>
            <person name="Moodley Y."/>
            <person name="Westbury M.V."/>
            <person name="Russo I.M."/>
            <person name="Gopalakrishnan S."/>
            <person name="Rakotoarivelo A."/>
            <person name="Olsen R.A."/>
            <person name="Prost S."/>
            <person name="Tunstall T."/>
            <person name="Ryder O.A."/>
            <person name="Dalen L."/>
            <person name="Bruford M.W."/>
        </authorList>
    </citation>
    <scope>NUCLEOTIDE SEQUENCE [LARGE SCALE GENOMIC DNA]</scope>
    <source>
        <strain evidence="1">SBR-YM</strain>
        <tissue evidence="1">Skin</tissue>
    </source>
</reference>
<dbReference type="AlphaFoldDB" id="A0A7J7EBF6"/>
<accession>A0A7J7EBF6</accession>
<dbReference type="SUPFAM" id="SSF54843">
    <property type="entry name" value="Ribosomal protein L22"/>
    <property type="match status" value="1"/>
</dbReference>
<organism evidence="1 2">
    <name type="scientific">Diceros bicornis minor</name>
    <name type="common">South-central black rhinoceros</name>
    <dbReference type="NCBI Taxonomy" id="77932"/>
    <lineage>
        <taxon>Eukaryota</taxon>
        <taxon>Metazoa</taxon>
        <taxon>Chordata</taxon>
        <taxon>Craniata</taxon>
        <taxon>Vertebrata</taxon>
        <taxon>Euteleostomi</taxon>
        <taxon>Mammalia</taxon>
        <taxon>Eutheria</taxon>
        <taxon>Laurasiatheria</taxon>
        <taxon>Perissodactyla</taxon>
        <taxon>Rhinocerotidae</taxon>
        <taxon>Diceros</taxon>
    </lineage>
</organism>
<dbReference type="InterPro" id="IPR036394">
    <property type="entry name" value="Ribosomal_uL22_sf"/>
</dbReference>
<dbReference type="EMBL" id="JACDTQ010003659">
    <property type="protein sequence ID" value="KAF5913122.1"/>
    <property type="molecule type" value="Genomic_DNA"/>
</dbReference>
<evidence type="ECO:0000313" key="1">
    <source>
        <dbReference type="EMBL" id="KAF5913122.1"/>
    </source>
</evidence>
<dbReference type="PANTHER" id="PTHR11593:SF11">
    <property type="entry name" value="LARGE RIBOSOMAL SUBUNIT PROTEIN UL22"/>
    <property type="match status" value="1"/>
</dbReference>
<gene>
    <name evidence="1" type="ORF">HPG69_009073</name>
</gene>